<sequence length="610" mass="66184">MLSGILNRNFIVKFILTAAALGILGAILAMTLIFTGAINLAANTSDPKWFYNLVHGTFKRWVAVEAYGIEPPEDLEDEGRIALGAQHFAQNCVRCHGAPGIGQNPMVLAMKPTPQHLPSVIDQFTDAELYVILEKGVMMSAMPAWPAPDRADEIWSTVAFIRQLGDMDAATYVDMVSPEASDAPEMEFGPLVEAEPMDFYLTRYPMEEHLYAAPTGGFADYALAGVPVAQCATCHGAEGDGAPTTGEAPNLTIQSPDYLSAALQSYAAGDRHSGYMQVVASQLSDSQIDALANYYGDTLETKATVMDEAPDAEVVAQGETLAMVGRPEDGISACLDCHGRDGTANADGVLVPRLAGQSQVYMARQLRQFRSGGRGHTSIWSPMTGVAHNLTDADIAGVSAYFAGLSPMEPAPQQDETPPATPAQVETAETQITQVCSECHKEDMAGAPSGETPNLTIQNVDYIERQLYDFRSNRRDNSRMHQTAIRLDDEQIDALAIYLDGMEPLVRQPAEPVSTDLTLGEQIVRRGLPTEDVRACLTCHARENTENLPQIPNLHGQNANYLAARLDHFKTAEDEEITDYSPMWDIAQKMTTEQLNAAAAWFASQEPVAK</sequence>
<evidence type="ECO:0000256" key="5">
    <source>
        <dbReference type="ARBA" id="ARBA00023004"/>
    </source>
</evidence>
<dbReference type="Gene3D" id="1.10.760.10">
    <property type="entry name" value="Cytochrome c-like domain"/>
    <property type="match status" value="5"/>
</dbReference>
<dbReference type="InterPro" id="IPR036909">
    <property type="entry name" value="Cyt_c-like_dom_sf"/>
</dbReference>
<keyword evidence="1" id="KW-0813">Transport</keyword>
<keyword evidence="5 6" id="KW-0408">Iron</keyword>
<reference evidence="9 10" key="1">
    <citation type="submission" date="2016-11" db="EMBL/GenBank/DDBJ databases">
        <authorList>
            <person name="Jaros S."/>
            <person name="Januszkiewicz K."/>
            <person name="Wedrychowicz H."/>
        </authorList>
    </citation>
    <scope>NUCLEOTIDE SEQUENCE [LARGE SCALE GENOMIC DNA]</scope>
    <source>
        <strain evidence="9 10">DSM 26892</strain>
    </source>
</reference>
<dbReference type="SUPFAM" id="SSF46626">
    <property type="entry name" value="Cytochrome c"/>
    <property type="match status" value="5"/>
</dbReference>
<keyword evidence="7" id="KW-1133">Transmembrane helix</keyword>
<evidence type="ECO:0000256" key="3">
    <source>
        <dbReference type="ARBA" id="ARBA00022723"/>
    </source>
</evidence>
<accession>A0A1M6GR53</accession>
<feature type="domain" description="Cytochrome c" evidence="8">
    <location>
        <begin position="79"/>
        <end position="165"/>
    </location>
</feature>
<evidence type="ECO:0000259" key="8">
    <source>
        <dbReference type="PROSITE" id="PS51007"/>
    </source>
</evidence>
<keyword evidence="3 6" id="KW-0479">Metal-binding</keyword>
<organism evidence="9 10">
    <name type="scientific">Palleronia salina</name>
    <dbReference type="NCBI Taxonomy" id="313368"/>
    <lineage>
        <taxon>Bacteria</taxon>
        <taxon>Pseudomonadati</taxon>
        <taxon>Pseudomonadota</taxon>
        <taxon>Alphaproteobacteria</taxon>
        <taxon>Rhodobacterales</taxon>
        <taxon>Roseobacteraceae</taxon>
        <taxon>Palleronia</taxon>
    </lineage>
</organism>
<dbReference type="GO" id="GO:0046872">
    <property type="term" value="F:metal ion binding"/>
    <property type="evidence" value="ECO:0007669"/>
    <property type="project" value="UniProtKB-KW"/>
</dbReference>
<keyword evidence="10" id="KW-1185">Reference proteome</keyword>
<dbReference type="GO" id="GO:0020037">
    <property type="term" value="F:heme binding"/>
    <property type="evidence" value="ECO:0007669"/>
    <property type="project" value="InterPro"/>
</dbReference>
<dbReference type="AlphaFoldDB" id="A0A1M6GR53"/>
<gene>
    <name evidence="9" type="ORF">SAMN04488012_10554</name>
</gene>
<keyword evidence="4" id="KW-0249">Electron transport</keyword>
<protein>
    <submittedName>
        <fullName evidence="9">Cytochrome c553</fullName>
    </submittedName>
</protein>
<feature type="domain" description="Cytochrome c" evidence="8">
    <location>
        <begin position="515"/>
        <end position="606"/>
    </location>
</feature>
<proteinExistence type="predicted"/>
<feature type="domain" description="Cytochrome c" evidence="8">
    <location>
        <begin position="212"/>
        <end position="299"/>
    </location>
</feature>
<evidence type="ECO:0000313" key="9">
    <source>
        <dbReference type="EMBL" id="SHJ12431.1"/>
    </source>
</evidence>
<keyword evidence="7" id="KW-0472">Membrane</keyword>
<dbReference type="Proteomes" id="UP000184040">
    <property type="component" value="Unassembled WGS sequence"/>
</dbReference>
<feature type="domain" description="Cytochrome c" evidence="8">
    <location>
        <begin position="313"/>
        <end position="406"/>
    </location>
</feature>
<evidence type="ECO:0000256" key="7">
    <source>
        <dbReference type="SAM" id="Phobius"/>
    </source>
</evidence>
<evidence type="ECO:0000256" key="4">
    <source>
        <dbReference type="ARBA" id="ARBA00022982"/>
    </source>
</evidence>
<keyword evidence="2 6" id="KW-0349">Heme</keyword>
<dbReference type="PANTHER" id="PTHR33751:SF9">
    <property type="entry name" value="CYTOCHROME C4"/>
    <property type="match status" value="1"/>
</dbReference>
<dbReference type="EMBL" id="FQZA01000005">
    <property type="protein sequence ID" value="SHJ12431.1"/>
    <property type="molecule type" value="Genomic_DNA"/>
</dbReference>
<dbReference type="InterPro" id="IPR050597">
    <property type="entry name" value="Cytochrome_c_Oxidase_Subunit"/>
</dbReference>
<dbReference type="Pfam" id="PF13442">
    <property type="entry name" value="Cytochrome_CBB3"/>
    <property type="match status" value="2"/>
</dbReference>
<evidence type="ECO:0000256" key="6">
    <source>
        <dbReference type="PROSITE-ProRule" id="PRU00433"/>
    </source>
</evidence>
<dbReference type="InterPro" id="IPR009056">
    <property type="entry name" value="Cyt_c-like_dom"/>
</dbReference>
<feature type="transmembrane region" description="Helical" evidence="7">
    <location>
        <begin position="12"/>
        <end position="38"/>
    </location>
</feature>
<dbReference type="STRING" id="313368.SAMN04488012_10554"/>
<evidence type="ECO:0000256" key="2">
    <source>
        <dbReference type="ARBA" id="ARBA00022617"/>
    </source>
</evidence>
<evidence type="ECO:0000313" key="10">
    <source>
        <dbReference type="Proteomes" id="UP000184040"/>
    </source>
</evidence>
<dbReference type="PANTHER" id="PTHR33751">
    <property type="entry name" value="CBB3-TYPE CYTOCHROME C OXIDASE SUBUNIT FIXP"/>
    <property type="match status" value="1"/>
</dbReference>
<evidence type="ECO:0000256" key="1">
    <source>
        <dbReference type="ARBA" id="ARBA00022448"/>
    </source>
</evidence>
<keyword evidence="7" id="KW-0812">Transmembrane</keyword>
<dbReference type="Pfam" id="PF00034">
    <property type="entry name" value="Cytochrom_C"/>
    <property type="match status" value="2"/>
</dbReference>
<name>A0A1M6GR53_9RHOB</name>
<dbReference type="GO" id="GO:0009055">
    <property type="term" value="F:electron transfer activity"/>
    <property type="evidence" value="ECO:0007669"/>
    <property type="project" value="InterPro"/>
</dbReference>
<feature type="domain" description="Cytochrome c" evidence="8">
    <location>
        <begin position="423"/>
        <end position="503"/>
    </location>
</feature>
<dbReference type="PROSITE" id="PS51007">
    <property type="entry name" value="CYTC"/>
    <property type="match status" value="5"/>
</dbReference>